<evidence type="ECO:0000313" key="1">
    <source>
        <dbReference type="EMBL" id="WNM95085.1"/>
    </source>
</evidence>
<accession>A0AA96H9Y0</accession>
<name>A0AA96H9Y0_9VIRU</name>
<proteinExistence type="predicted"/>
<reference evidence="1" key="1">
    <citation type="submission" date="2023-09" db="EMBL/GenBank/DDBJ databases">
        <authorList>
            <person name="Exbrayat A."/>
        </authorList>
    </citation>
    <scope>NUCLEOTIDE SEQUENCE</scope>
    <source>
        <strain evidence="1">Corsica_1</strain>
    </source>
</reference>
<organism evidence="1">
    <name type="scientific">Elmago virus</name>
    <dbReference type="NCBI Taxonomy" id="3077879"/>
    <lineage>
        <taxon>Viruses</taxon>
        <taxon>Riboviria</taxon>
        <taxon>Orthornavirae</taxon>
        <taxon>Pisuviricota</taxon>
        <taxon>Pisoniviricetes</taxon>
        <taxon>Picornavirales</taxon>
    </lineage>
</organism>
<dbReference type="EMBL" id="OR607637">
    <property type="protein sequence ID" value="WNM95085.1"/>
    <property type="molecule type" value="Genomic_RNA"/>
</dbReference>
<protein>
    <submittedName>
        <fullName evidence="1">Uncharacterized protein</fullName>
    </submittedName>
</protein>
<sequence>MTDIKTTFPNPPVGQINPEVPLGVSATLVQDPIPQDNPPFKELNINELQWIYIDSFDISASNAVGKHLYSWDSYQPLGSQWKAKIDTEGMIVQVPQSLKKAYFASFFSVEWMLKFEPIKVTDSRVEVVALSQFDGGVNNNNLVYGDAKTSSYNMENQQFTFDDPHKVFIMKPALYQMTTKVSNNDYISVSNTGDVTKIVPMFVPTTQVSLKQKSKFVHNNLQPSSFTVNVWVAPIIRSISQFHSRLLNLNVPHESLPLLAFSPLPYWLNRDQVPISDYIKSRYPKVKLSFTFQQILAEARKAYNQGYTEEEVIKHLKKYIITK</sequence>